<comment type="subcellular location">
    <subcellularLocation>
        <location evidence="1">Membrane</location>
    </subcellularLocation>
</comment>
<dbReference type="SMART" id="SM00283">
    <property type="entry name" value="MA"/>
    <property type="match status" value="1"/>
</dbReference>
<comment type="caution">
    <text evidence="8">The sequence shown here is derived from an EMBL/GenBank/DDBJ whole genome shotgun (WGS) entry which is preliminary data.</text>
</comment>
<dbReference type="AlphaFoldDB" id="A0A1Q9B215"/>
<protein>
    <submittedName>
        <fullName evidence="8">Chemotaxis protein</fullName>
    </submittedName>
</protein>
<dbReference type="PANTHER" id="PTHR43531">
    <property type="entry name" value="PROTEIN ICFG"/>
    <property type="match status" value="1"/>
</dbReference>
<accession>A0A1Q9B215</accession>
<sequence length="748" mass="79534">MRCNLPARSSNVKSATLRNIFAIVGCGLVTTVAASGILFYDAFYEMKAKSIHELELVAQSTALTIQDSLAAPIKLVDTLDTTLQTAKAGGRSDRAATNALLKTLLQSNPGILATWTAWEPGMFDGKDKDFIGQDGHDQTGRFVPYWFRSGSEVKLTPLVDYTVPGAGDYYLKPFTEKRAVVIEPYVYSVDGKEVLMTSITKPILIDGKTVGVAGLDLLLADTRAYLDSIHPMGDGWVGLVTASGNIVGHRNPALAGKSLKDMGAPGQDWAQLIAKPTLSRNVSTETGESSFAVAYPVHLGGDNVWYAVASVPEATLFAQLRAMAIKSLLIVASAALLLSLVGWLIVRKFVSRINNVIAETNAIASGTLDLEIKDRSVQDEFGNLARSLDILLQNNRRKVELENQAEISRRQQEQERDERARIAAAQEADVRFAVTALGGALNRLAGGDMTVRLTSPFTSALETIRDNFNSSVEKLEEVLLASSEHAQAINSGSNEIGVAANDLARRTEQQAASVEETAAALEEITTSVSDSARRAQEAGSFIDKTRGGAERSGQVVRQAIEAMRQIETSSESISNIIGVIDEIAFQTNLLALNAGVEAARAGEAGKGFAVVAQEVRELAQRSASAAKEIKTLISTSGAQVKAGVTLVDQTGVELDAIAAGVQEINGNIQAIAKATREQANGLAEINSAVNRIDAATQQNAGMVEETNAATQALASEVGALTERLGHFKLGRTSHAASPLHAAAARMRA</sequence>
<dbReference type="Gene3D" id="6.10.340.10">
    <property type="match status" value="1"/>
</dbReference>
<feature type="transmembrane region" description="Helical" evidence="5">
    <location>
        <begin position="20"/>
        <end position="40"/>
    </location>
</feature>
<dbReference type="PROSITE" id="PS50885">
    <property type="entry name" value="HAMP"/>
    <property type="match status" value="2"/>
</dbReference>
<dbReference type="InterPro" id="IPR051310">
    <property type="entry name" value="MCP_chemotaxis"/>
</dbReference>
<evidence type="ECO:0000256" key="4">
    <source>
        <dbReference type="PROSITE-ProRule" id="PRU00284"/>
    </source>
</evidence>
<dbReference type="SMART" id="SM00304">
    <property type="entry name" value="HAMP"/>
    <property type="match status" value="2"/>
</dbReference>
<dbReference type="Proteomes" id="UP000186364">
    <property type="component" value="Unassembled WGS sequence"/>
</dbReference>
<feature type="transmembrane region" description="Helical" evidence="5">
    <location>
        <begin position="328"/>
        <end position="346"/>
    </location>
</feature>
<evidence type="ECO:0000256" key="3">
    <source>
        <dbReference type="ARBA" id="ARBA00029447"/>
    </source>
</evidence>
<evidence type="ECO:0000259" key="6">
    <source>
        <dbReference type="PROSITE" id="PS50111"/>
    </source>
</evidence>
<dbReference type="GO" id="GO:0004888">
    <property type="term" value="F:transmembrane signaling receptor activity"/>
    <property type="evidence" value="ECO:0007669"/>
    <property type="project" value="InterPro"/>
</dbReference>
<feature type="domain" description="HAMP" evidence="7">
    <location>
        <begin position="347"/>
        <end position="400"/>
    </location>
</feature>
<dbReference type="EMBL" id="MKIP01000029">
    <property type="protein sequence ID" value="OLP62041.1"/>
    <property type="molecule type" value="Genomic_DNA"/>
</dbReference>
<evidence type="ECO:0000256" key="2">
    <source>
        <dbReference type="ARBA" id="ARBA00022500"/>
    </source>
</evidence>
<keyword evidence="9" id="KW-1185">Reference proteome</keyword>
<dbReference type="InterPro" id="IPR004090">
    <property type="entry name" value="Chemotax_Me-accpt_rcpt"/>
</dbReference>
<dbReference type="CDD" id="cd12913">
    <property type="entry name" value="PDC1_MCP_like"/>
    <property type="match status" value="1"/>
</dbReference>
<dbReference type="CDD" id="cd11386">
    <property type="entry name" value="MCP_signal"/>
    <property type="match status" value="1"/>
</dbReference>
<keyword evidence="5" id="KW-0472">Membrane</keyword>
<dbReference type="InterPro" id="IPR004089">
    <property type="entry name" value="MCPsignal_dom"/>
</dbReference>
<keyword evidence="5" id="KW-0812">Transmembrane</keyword>
<proteinExistence type="inferred from homology"/>
<dbReference type="PRINTS" id="PR00260">
    <property type="entry name" value="CHEMTRNSDUCR"/>
</dbReference>
<dbReference type="Pfam" id="PF22673">
    <property type="entry name" value="MCP-like_PDC_1"/>
    <property type="match status" value="1"/>
</dbReference>
<feature type="domain" description="HAMP" evidence="7">
    <location>
        <begin position="428"/>
        <end position="480"/>
    </location>
</feature>
<dbReference type="SUPFAM" id="SSF58104">
    <property type="entry name" value="Methyl-accepting chemotaxis protein (MCP) signaling domain"/>
    <property type="match status" value="1"/>
</dbReference>
<dbReference type="PANTHER" id="PTHR43531:SF11">
    <property type="entry name" value="METHYL-ACCEPTING CHEMOTAXIS PROTEIN 3"/>
    <property type="match status" value="1"/>
</dbReference>
<evidence type="ECO:0000313" key="8">
    <source>
        <dbReference type="EMBL" id="OLP62041.1"/>
    </source>
</evidence>
<feature type="domain" description="Methyl-accepting transducer" evidence="6">
    <location>
        <begin position="485"/>
        <end position="714"/>
    </location>
</feature>
<keyword evidence="5" id="KW-1133">Transmembrane helix</keyword>
<comment type="similarity">
    <text evidence="3">Belongs to the methyl-accepting chemotaxis (MCP) protein family.</text>
</comment>
<dbReference type="GO" id="GO:0016020">
    <property type="term" value="C:membrane"/>
    <property type="evidence" value="ECO:0007669"/>
    <property type="project" value="UniProtKB-SubCell"/>
</dbReference>
<dbReference type="GO" id="GO:0006935">
    <property type="term" value="P:chemotaxis"/>
    <property type="evidence" value="ECO:0007669"/>
    <property type="project" value="UniProtKB-KW"/>
</dbReference>
<dbReference type="PROSITE" id="PS50111">
    <property type="entry name" value="CHEMOTAXIS_TRANSDUC_2"/>
    <property type="match status" value="1"/>
</dbReference>
<reference evidence="8 9" key="1">
    <citation type="submission" date="2016-09" db="EMBL/GenBank/DDBJ databases">
        <title>Rhizobium sp. nov., a novel species isolated from the rice rhizosphere.</title>
        <authorList>
            <person name="Zhao J."/>
            <person name="Zhang X."/>
        </authorList>
    </citation>
    <scope>NUCLEOTIDE SEQUENCE [LARGE SCALE GENOMIC DNA]</scope>
    <source>
        <strain evidence="8 9">1.7048</strain>
    </source>
</reference>
<keyword evidence="4" id="KW-0807">Transducer</keyword>
<dbReference type="Gene3D" id="3.30.450.20">
    <property type="entry name" value="PAS domain"/>
    <property type="match status" value="2"/>
</dbReference>
<evidence type="ECO:0000256" key="1">
    <source>
        <dbReference type="ARBA" id="ARBA00004370"/>
    </source>
</evidence>
<name>A0A1Q9B215_9HYPH</name>
<gene>
    <name evidence="8" type="ORF">BJF93_07335</name>
</gene>
<dbReference type="InterPro" id="IPR003660">
    <property type="entry name" value="HAMP_dom"/>
</dbReference>
<evidence type="ECO:0000256" key="5">
    <source>
        <dbReference type="SAM" id="Phobius"/>
    </source>
</evidence>
<dbReference type="Gene3D" id="1.10.287.950">
    <property type="entry name" value="Methyl-accepting chemotaxis protein"/>
    <property type="match status" value="1"/>
</dbReference>
<dbReference type="Pfam" id="PF00015">
    <property type="entry name" value="MCPsignal"/>
    <property type="match status" value="1"/>
</dbReference>
<keyword evidence="2" id="KW-0145">Chemotaxis</keyword>
<dbReference type="GO" id="GO:0007165">
    <property type="term" value="P:signal transduction"/>
    <property type="evidence" value="ECO:0007669"/>
    <property type="project" value="UniProtKB-KW"/>
</dbReference>
<dbReference type="Pfam" id="PF00672">
    <property type="entry name" value="HAMP"/>
    <property type="match status" value="1"/>
</dbReference>
<dbReference type="FunFam" id="1.10.287.950:FF:000001">
    <property type="entry name" value="Methyl-accepting chemotaxis sensory transducer"/>
    <property type="match status" value="1"/>
</dbReference>
<dbReference type="OrthoDB" id="3378718at2"/>
<evidence type="ECO:0000313" key="9">
    <source>
        <dbReference type="Proteomes" id="UP000186364"/>
    </source>
</evidence>
<organism evidence="8 9">
    <name type="scientific">Xaviernesmea oryzae</name>
    <dbReference type="NCBI Taxonomy" id="464029"/>
    <lineage>
        <taxon>Bacteria</taxon>
        <taxon>Pseudomonadati</taxon>
        <taxon>Pseudomonadota</taxon>
        <taxon>Alphaproteobacteria</taxon>
        <taxon>Hyphomicrobiales</taxon>
        <taxon>Rhizobiaceae</taxon>
        <taxon>Rhizobium/Agrobacterium group</taxon>
        <taxon>Xaviernesmea</taxon>
    </lineage>
</organism>
<evidence type="ECO:0000259" key="7">
    <source>
        <dbReference type="PROSITE" id="PS50885"/>
    </source>
</evidence>